<protein>
    <submittedName>
        <fullName evidence="1">AAA ATPase</fullName>
    </submittedName>
</protein>
<comment type="caution">
    <text evidence="1">The sequence shown here is derived from an EMBL/GenBank/DDBJ whole genome shotgun (WGS) entry which is preliminary data.</text>
</comment>
<accession>A0ACB8V0D0</accession>
<organism evidence="1">
    <name type="scientific">Ophidiomyces ophidiicola</name>
    <dbReference type="NCBI Taxonomy" id="1387563"/>
    <lineage>
        <taxon>Eukaryota</taxon>
        <taxon>Fungi</taxon>
        <taxon>Dikarya</taxon>
        <taxon>Ascomycota</taxon>
        <taxon>Pezizomycotina</taxon>
        <taxon>Eurotiomycetes</taxon>
        <taxon>Eurotiomycetidae</taxon>
        <taxon>Onygenales</taxon>
        <taxon>Onygenaceae</taxon>
        <taxon>Ophidiomyces</taxon>
    </lineage>
</organism>
<evidence type="ECO:0000313" key="1">
    <source>
        <dbReference type="EMBL" id="KAI2389375.1"/>
    </source>
</evidence>
<name>A0ACB8V0D0_9EURO</name>
<sequence length="647" mass="70615">MAPPVLGKRQRNTAEPNDSTLSCPRKRRAAQVPRIHQDERAVPLSLPTRERRSKRVQNAGPQDVSEVKRPRLAVPCKGLEPAKASENSSTLEKSKESVTGQSKSLAEHDPKTDLELDENADPAPQFSTPRSKRFRDVSSFSPITPRHRVLVASKPVTPRTPRTITSVSARTVYTSARQLFARSATPARLVGRESERQELTKFINDSISSGRGGCKYVSGPPGTGKSALVEEVCREIQKENSAKVAYVNCASMTSARDIYGKLVENLCGDSQVFKKSEVERLRGMFLPKKNSGKGVYVVALDEIDHLLTSDLEILYAFFEWSMQANSRLVLVGIANALDLTDRFLPRLKSKNLKPQLLPFLPYTPTQITTVITTRLRSLLVEDMAVAKDFVPFLHPAAIQLCARKVASQSGDLRKAFDLTRRTIELIEREVSEKAQAASKLPLVENTNLAAPASPPDTPSQNDIYSYTAATAPRATVAHVARITSATFGNGTTERLQGLNLHQKATLCSLIAFGRKKRASTSFINTPTKSPKSTAPTVKELFDTYCSLCRKENVLQPLTSTEFKDIISGLETMGLIGEARTRGSRSGASGSGIFRTPTRSGRGATGTPSRKGGEESGLVCFVGEKEIEAQVTGPGEGVLKALLRERDA</sequence>
<reference evidence="1" key="1">
    <citation type="journal article" date="2022" name="bioRxiv">
        <title>Population genetic analysis of Ophidiomyces ophidiicola, the causative agent of snake fungal disease, indicates recent introductions to the USA.</title>
        <authorList>
            <person name="Ladner J.T."/>
            <person name="Palmer J.M."/>
            <person name="Ettinger C.L."/>
            <person name="Stajich J.E."/>
            <person name="Farrell T.M."/>
            <person name="Glorioso B.M."/>
            <person name="Lawson B."/>
            <person name="Price S.J."/>
            <person name="Stengle A.G."/>
            <person name="Grear D.A."/>
            <person name="Lorch J.M."/>
        </authorList>
    </citation>
    <scope>NUCLEOTIDE SEQUENCE</scope>
    <source>
        <strain evidence="1">NWHC 24266-5</strain>
    </source>
</reference>
<gene>
    <name evidence="1" type="primary">CDC6</name>
    <name evidence="1" type="ORF">LOY88_002093</name>
</gene>
<dbReference type="EMBL" id="JALBCA010000024">
    <property type="protein sequence ID" value="KAI2389375.1"/>
    <property type="molecule type" value="Genomic_DNA"/>
</dbReference>
<proteinExistence type="predicted"/>